<name>A0A345H8R8_9FLAO</name>
<evidence type="ECO:0000313" key="2">
    <source>
        <dbReference type="EMBL" id="AXG72978.1"/>
    </source>
</evidence>
<keyword evidence="3" id="KW-1185">Reference proteome</keyword>
<evidence type="ECO:0000256" key="1">
    <source>
        <dbReference type="SAM" id="Phobius"/>
    </source>
</evidence>
<dbReference type="RefSeq" id="WP_114676741.1">
    <property type="nucleotide sequence ID" value="NZ_CP031188.1"/>
</dbReference>
<keyword evidence="1" id="KW-0472">Membrane</keyword>
<accession>A0A345H8R8</accession>
<sequence length="397" mass="44634">MANDPLAAILNEGAIVPETPSHRHQIATGLTCLLYAIATFASFLYYSDYERKNPKSGFQYLQTDFLRNLMGQLTLLQGRFDRAFRTPTALAEAAVHKQMEACEKVIYEQELKLAKEVTFYNYQLAQLANTEKQIKATIQQTYNQKSFLNRTIMKVKTFFNRKAILLAIGLLLASNAVNAQNLDETFLINDTSLSNNCQLDAKTLFVKLIRGFNLQQDTKKGVVLRTSTCGEGRIANVKTASLPKAQSSFLGGGSISERKKALGWFLAKAKANIDALAAQPCDERETNLYRTIVYLSKLYSSTASKKRLLLFSDMAESSSVFNTATPAYINNPKALLKEYDRIIASFKKDSPYPNLKGVDIVIINPMNNDFLLYQYRFWEKFFLTECGASSVQIRTAL</sequence>
<evidence type="ECO:0000313" key="3">
    <source>
        <dbReference type="Proteomes" id="UP000253951"/>
    </source>
</evidence>
<dbReference type="AlphaFoldDB" id="A0A345H8R8"/>
<feature type="transmembrane region" description="Helical" evidence="1">
    <location>
        <begin position="163"/>
        <end position="182"/>
    </location>
</feature>
<organism evidence="2 3">
    <name type="scientific">Flavobacterium arcticum</name>
    <dbReference type="NCBI Taxonomy" id="1784713"/>
    <lineage>
        <taxon>Bacteria</taxon>
        <taxon>Pseudomonadati</taxon>
        <taxon>Bacteroidota</taxon>
        <taxon>Flavobacteriia</taxon>
        <taxon>Flavobacteriales</taxon>
        <taxon>Flavobacteriaceae</taxon>
        <taxon>Flavobacterium</taxon>
    </lineage>
</organism>
<reference evidence="2 3" key="1">
    <citation type="submission" date="2018-07" db="EMBL/GenBank/DDBJ databases">
        <title>Complete genome sequence of Flavobacterium arcticum type strain SM1502T.</title>
        <authorList>
            <person name="Li Y."/>
            <person name="Li D.-D."/>
        </authorList>
    </citation>
    <scope>NUCLEOTIDE SEQUENCE [LARGE SCALE GENOMIC DNA]</scope>
    <source>
        <strain evidence="2 3">SM1502</strain>
    </source>
</reference>
<dbReference type="Proteomes" id="UP000253951">
    <property type="component" value="Chromosome"/>
</dbReference>
<dbReference type="EMBL" id="CP031188">
    <property type="protein sequence ID" value="AXG72978.1"/>
    <property type="molecule type" value="Genomic_DNA"/>
</dbReference>
<proteinExistence type="predicted"/>
<dbReference type="KEGG" id="fat:DVK85_01505"/>
<protein>
    <submittedName>
        <fullName evidence="2">Uncharacterized protein</fullName>
    </submittedName>
</protein>
<keyword evidence="1" id="KW-1133">Transmembrane helix</keyword>
<feature type="transmembrane region" description="Helical" evidence="1">
    <location>
        <begin position="26"/>
        <end position="46"/>
    </location>
</feature>
<gene>
    <name evidence="2" type="ORF">DVK85_01505</name>
</gene>
<keyword evidence="1" id="KW-0812">Transmembrane</keyword>